<sequence length="246" mass="27949">MHLERIVDTFMDLARELYYYGSNATEIENYITQIGKTYELDVQIASIGTVLYITVIDRTGKSLTRIERINYTSIDFEKLSIWESFIKKILKEKPPFTFIRDEIKRIKYENKNLVHSFSLLIIAVFIASFSFSFVFKGNLLESFISGIVGTTVYYVTINLKNKILRDFIAGFSIYSIIEVFNLFTEIRTYPILAGAIMVFVPGLLLTNAIMEIGDRNLVSGVSKLVESVFILGALVLGAGIATAIWR</sequence>
<keyword evidence="4 7" id="KW-1133">Transmembrane helix</keyword>
<dbReference type="InterPro" id="IPR050539">
    <property type="entry name" value="ThrE_Dicarb/AminoAcid_Exp"/>
</dbReference>
<feature type="transmembrane region" description="Helical" evidence="7">
    <location>
        <begin position="224"/>
        <end position="245"/>
    </location>
</feature>
<dbReference type="STRING" id="28234.SAMN04488588_0919"/>
<proteinExistence type="inferred from homology"/>
<dbReference type="InterPro" id="IPR010619">
    <property type="entry name" value="ThrE-like_N"/>
</dbReference>
<gene>
    <name evidence="10" type="ORF">E4650_00770</name>
    <name evidence="9" type="ORF">SAMN04488588_0919</name>
</gene>
<feature type="domain" description="Threonine/serine exporter-like N-terminal" evidence="8">
    <location>
        <begin position="10"/>
        <end position="244"/>
    </location>
</feature>
<evidence type="ECO:0000256" key="4">
    <source>
        <dbReference type="ARBA" id="ARBA00022989"/>
    </source>
</evidence>
<dbReference type="EMBL" id="SRME01000001">
    <property type="protein sequence ID" value="TGG88763.1"/>
    <property type="molecule type" value="Genomic_DNA"/>
</dbReference>
<evidence type="ECO:0000256" key="7">
    <source>
        <dbReference type="SAM" id="Phobius"/>
    </source>
</evidence>
<evidence type="ECO:0000313" key="11">
    <source>
        <dbReference type="Proteomes" id="UP000199322"/>
    </source>
</evidence>
<evidence type="ECO:0000313" key="10">
    <source>
        <dbReference type="EMBL" id="TGG88763.1"/>
    </source>
</evidence>
<dbReference type="AlphaFoldDB" id="A0A1G6KWZ6"/>
<dbReference type="Proteomes" id="UP000199322">
    <property type="component" value="Unassembled WGS sequence"/>
</dbReference>
<evidence type="ECO:0000256" key="1">
    <source>
        <dbReference type="ARBA" id="ARBA00004651"/>
    </source>
</evidence>
<evidence type="ECO:0000256" key="5">
    <source>
        <dbReference type="ARBA" id="ARBA00023136"/>
    </source>
</evidence>
<dbReference type="OrthoDB" id="49139at2"/>
<organism evidence="9 11">
    <name type="scientific">Geotoga petraea</name>
    <dbReference type="NCBI Taxonomy" id="28234"/>
    <lineage>
        <taxon>Bacteria</taxon>
        <taxon>Thermotogati</taxon>
        <taxon>Thermotogota</taxon>
        <taxon>Thermotogae</taxon>
        <taxon>Petrotogales</taxon>
        <taxon>Petrotogaceae</taxon>
        <taxon>Geotoga</taxon>
    </lineage>
</organism>
<dbReference type="PANTHER" id="PTHR34390">
    <property type="entry name" value="UPF0442 PROTEIN YJJB-RELATED"/>
    <property type="match status" value="1"/>
</dbReference>
<name>A0A1G6KWZ6_9BACT</name>
<keyword evidence="2" id="KW-1003">Cell membrane</keyword>
<evidence type="ECO:0000259" key="8">
    <source>
        <dbReference type="Pfam" id="PF06738"/>
    </source>
</evidence>
<dbReference type="GO" id="GO:0005886">
    <property type="term" value="C:plasma membrane"/>
    <property type="evidence" value="ECO:0007669"/>
    <property type="project" value="UniProtKB-SubCell"/>
</dbReference>
<dbReference type="GO" id="GO:0015744">
    <property type="term" value="P:succinate transport"/>
    <property type="evidence" value="ECO:0007669"/>
    <property type="project" value="TreeGrafter"/>
</dbReference>
<evidence type="ECO:0000256" key="2">
    <source>
        <dbReference type="ARBA" id="ARBA00022475"/>
    </source>
</evidence>
<evidence type="ECO:0000313" key="12">
    <source>
        <dbReference type="Proteomes" id="UP000297288"/>
    </source>
</evidence>
<feature type="transmembrane region" description="Helical" evidence="7">
    <location>
        <begin position="189"/>
        <end position="212"/>
    </location>
</feature>
<dbReference type="Proteomes" id="UP000297288">
    <property type="component" value="Unassembled WGS sequence"/>
</dbReference>
<dbReference type="GO" id="GO:0022857">
    <property type="term" value="F:transmembrane transporter activity"/>
    <property type="evidence" value="ECO:0007669"/>
    <property type="project" value="InterPro"/>
</dbReference>
<evidence type="ECO:0000313" key="9">
    <source>
        <dbReference type="EMBL" id="SDC35453.1"/>
    </source>
</evidence>
<reference evidence="9 11" key="1">
    <citation type="submission" date="2016-10" db="EMBL/GenBank/DDBJ databases">
        <authorList>
            <person name="de Groot N.N."/>
        </authorList>
    </citation>
    <scope>NUCLEOTIDE SEQUENCE [LARGE SCALE GENOMIC DNA]</scope>
    <source>
        <strain evidence="9 11">WG14</strain>
    </source>
</reference>
<dbReference type="PANTHER" id="PTHR34390:SF2">
    <property type="entry name" value="SUCCINATE TRANSPORTER SUBUNIT YJJP-RELATED"/>
    <property type="match status" value="1"/>
</dbReference>
<keyword evidence="11" id="KW-1185">Reference proteome</keyword>
<evidence type="ECO:0000256" key="6">
    <source>
        <dbReference type="ARBA" id="ARBA00034125"/>
    </source>
</evidence>
<evidence type="ECO:0000256" key="3">
    <source>
        <dbReference type="ARBA" id="ARBA00022692"/>
    </source>
</evidence>
<protein>
    <submittedName>
        <fullName evidence="10">Threonine/serine exporter</fullName>
    </submittedName>
</protein>
<keyword evidence="5 7" id="KW-0472">Membrane</keyword>
<accession>A0A1G6KWZ6</accession>
<comment type="similarity">
    <text evidence="6">Belongs to the ThrE exporter (TC 2.A.79) family.</text>
</comment>
<dbReference type="Pfam" id="PF06738">
    <property type="entry name" value="ThrE"/>
    <property type="match status" value="1"/>
</dbReference>
<reference evidence="10 12" key="2">
    <citation type="submission" date="2019-04" db="EMBL/GenBank/DDBJ databases">
        <title>Draft genome sequence data and analysis of a Fermenting Bacterium, Geotoga petraea strain HO-Geo1, isolated from heavy-oil petroleum reservoir in Russia.</title>
        <authorList>
            <person name="Grouzdev D.S."/>
            <person name="Semenova E.M."/>
            <person name="Sokolova D.S."/>
            <person name="Tourova T.P."/>
            <person name="Poltaraus A.B."/>
            <person name="Nazina T.N."/>
        </authorList>
    </citation>
    <scope>NUCLEOTIDE SEQUENCE [LARGE SCALE GENOMIC DNA]</scope>
    <source>
        <strain evidence="10 12">HO-Geo1</strain>
    </source>
</reference>
<keyword evidence="3 7" id="KW-0812">Transmembrane</keyword>
<dbReference type="RefSeq" id="WP_091403181.1">
    <property type="nucleotide sequence ID" value="NZ_FMYV01000003.1"/>
</dbReference>
<feature type="transmembrane region" description="Helical" evidence="7">
    <location>
        <begin position="113"/>
        <end position="133"/>
    </location>
</feature>
<feature type="transmembrane region" description="Helical" evidence="7">
    <location>
        <begin position="163"/>
        <end position="183"/>
    </location>
</feature>
<dbReference type="EMBL" id="FMYV01000003">
    <property type="protein sequence ID" value="SDC35453.1"/>
    <property type="molecule type" value="Genomic_DNA"/>
</dbReference>
<comment type="subcellular location">
    <subcellularLocation>
        <location evidence="1">Cell membrane</location>
        <topology evidence="1">Multi-pass membrane protein</topology>
    </subcellularLocation>
</comment>